<accession>A0A6A6BE47</accession>
<dbReference type="Proteomes" id="UP000799438">
    <property type="component" value="Unassembled WGS sequence"/>
</dbReference>
<evidence type="ECO:0000313" key="1">
    <source>
        <dbReference type="EMBL" id="KAF2142442.1"/>
    </source>
</evidence>
<sequence>MQWDDDDDGDDNDDDARVCVMLLFRGDGIGEGVRPTYLPRLRDHSLQGLMSVGRHPPMRWNGLGAGDRLWDVSMHALYALHWAAQAHLHGSSGVYVCVHGVCCWDAVLSVAVRCDRGGWWCGYGDGNGRGKFLFSCVCYLRTIVRDARMPACLPCERGIVGSFGSLLRLGRFWRRHCSCC</sequence>
<keyword evidence="2" id="KW-1185">Reference proteome</keyword>
<proteinExistence type="predicted"/>
<gene>
    <name evidence="1" type="ORF">K452DRAFT_18773</name>
</gene>
<reference evidence="1" key="1">
    <citation type="journal article" date="2020" name="Stud. Mycol.">
        <title>101 Dothideomycetes genomes: a test case for predicting lifestyles and emergence of pathogens.</title>
        <authorList>
            <person name="Haridas S."/>
            <person name="Albert R."/>
            <person name="Binder M."/>
            <person name="Bloem J."/>
            <person name="Labutti K."/>
            <person name="Salamov A."/>
            <person name="Andreopoulos B."/>
            <person name="Baker S."/>
            <person name="Barry K."/>
            <person name="Bills G."/>
            <person name="Bluhm B."/>
            <person name="Cannon C."/>
            <person name="Castanera R."/>
            <person name="Culley D."/>
            <person name="Daum C."/>
            <person name="Ezra D."/>
            <person name="Gonzalez J."/>
            <person name="Henrissat B."/>
            <person name="Kuo A."/>
            <person name="Liang C."/>
            <person name="Lipzen A."/>
            <person name="Lutzoni F."/>
            <person name="Magnuson J."/>
            <person name="Mondo S."/>
            <person name="Nolan M."/>
            <person name="Ohm R."/>
            <person name="Pangilinan J."/>
            <person name="Park H.-J."/>
            <person name="Ramirez L."/>
            <person name="Alfaro M."/>
            <person name="Sun H."/>
            <person name="Tritt A."/>
            <person name="Yoshinaga Y."/>
            <person name="Zwiers L.-H."/>
            <person name="Turgeon B."/>
            <person name="Goodwin S."/>
            <person name="Spatafora J."/>
            <person name="Crous P."/>
            <person name="Grigoriev I."/>
        </authorList>
    </citation>
    <scope>NUCLEOTIDE SEQUENCE</scope>
    <source>
        <strain evidence="1">CBS 121167</strain>
    </source>
</reference>
<dbReference type="EMBL" id="ML995484">
    <property type="protein sequence ID" value="KAF2142442.1"/>
    <property type="molecule type" value="Genomic_DNA"/>
</dbReference>
<dbReference type="GeneID" id="54293344"/>
<evidence type="ECO:0000313" key="2">
    <source>
        <dbReference type="Proteomes" id="UP000799438"/>
    </source>
</evidence>
<protein>
    <submittedName>
        <fullName evidence="1">Uncharacterized protein</fullName>
    </submittedName>
</protein>
<name>A0A6A6BE47_9PEZI</name>
<organism evidence="1 2">
    <name type="scientific">Aplosporella prunicola CBS 121167</name>
    <dbReference type="NCBI Taxonomy" id="1176127"/>
    <lineage>
        <taxon>Eukaryota</taxon>
        <taxon>Fungi</taxon>
        <taxon>Dikarya</taxon>
        <taxon>Ascomycota</taxon>
        <taxon>Pezizomycotina</taxon>
        <taxon>Dothideomycetes</taxon>
        <taxon>Dothideomycetes incertae sedis</taxon>
        <taxon>Botryosphaeriales</taxon>
        <taxon>Aplosporellaceae</taxon>
        <taxon>Aplosporella</taxon>
    </lineage>
</organism>
<dbReference type="AlphaFoldDB" id="A0A6A6BE47"/>
<dbReference type="RefSeq" id="XP_033398154.1">
    <property type="nucleotide sequence ID" value="XM_033535848.1"/>
</dbReference>